<organism evidence="2">
    <name type="scientific">Rhizophora mucronata</name>
    <name type="common">Asiatic mangrove</name>
    <dbReference type="NCBI Taxonomy" id="61149"/>
    <lineage>
        <taxon>Eukaryota</taxon>
        <taxon>Viridiplantae</taxon>
        <taxon>Streptophyta</taxon>
        <taxon>Embryophyta</taxon>
        <taxon>Tracheophyta</taxon>
        <taxon>Spermatophyta</taxon>
        <taxon>Magnoliopsida</taxon>
        <taxon>eudicotyledons</taxon>
        <taxon>Gunneridae</taxon>
        <taxon>Pentapetalae</taxon>
        <taxon>rosids</taxon>
        <taxon>fabids</taxon>
        <taxon>Malpighiales</taxon>
        <taxon>Rhizophoraceae</taxon>
        <taxon>Rhizophora</taxon>
    </lineage>
</organism>
<feature type="transmembrane region" description="Helical" evidence="1">
    <location>
        <begin position="13"/>
        <end position="31"/>
    </location>
</feature>
<keyword evidence="1" id="KW-0812">Transmembrane</keyword>
<protein>
    <submittedName>
        <fullName evidence="2">Uncharacterized protein</fullName>
    </submittedName>
</protein>
<dbReference type="EMBL" id="GGEC01067938">
    <property type="protein sequence ID" value="MBX48422.1"/>
    <property type="molecule type" value="Transcribed_RNA"/>
</dbReference>
<evidence type="ECO:0000313" key="2">
    <source>
        <dbReference type="EMBL" id="MBX48422.1"/>
    </source>
</evidence>
<keyword evidence="1" id="KW-1133">Transmembrane helix</keyword>
<reference evidence="2" key="1">
    <citation type="submission" date="2018-02" db="EMBL/GenBank/DDBJ databases">
        <title>Rhizophora mucronata_Transcriptome.</title>
        <authorList>
            <person name="Meera S.P."/>
            <person name="Sreeshan A."/>
            <person name="Augustine A."/>
        </authorList>
    </citation>
    <scope>NUCLEOTIDE SEQUENCE</scope>
    <source>
        <tissue evidence="2">Leaf</tissue>
    </source>
</reference>
<sequence>MVGMTSELSALKFFVYFSAAAVLLNDFYFSIQKKKSFYYSKTAQKSFSNSKTP</sequence>
<evidence type="ECO:0000256" key="1">
    <source>
        <dbReference type="SAM" id="Phobius"/>
    </source>
</evidence>
<keyword evidence="1" id="KW-0472">Membrane</keyword>
<dbReference type="AlphaFoldDB" id="A0A2P2P108"/>
<name>A0A2P2P108_RHIMU</name>
<accession>A0A2P2P108</accession>
<proteinExistence type="predicted"/>